<evidence type="ECO:0000313" key="2">
    <source>
        <dbReference type="Proteomes" id="UP000253845"/>
    </source>
</evidence>
<proteinExistence type="predicted"/>
<sequence>MRPIVADVNDNDGHIELKRGLCAVLETIESSGSFLTQDLGLGLAIPGLNIAGLGNIRLPISADDAKAITQCCDRSPYGKGSETLVDESVRKTWQLDPGQFSLQNPLWQQQMDDVVDDAVTGLGLTAQSDEVQAELYKLLIYEEGAFFLPHQDTEKADGMFATLVVCLPSKHEGGTLVASHRGWKIAWSTASSSEFSFSWAAWYADVIHEVRPVTSGYRVALVYNLIHRPLVGLGISGVQTDKLTHLLESWVSDCSGNGQSDHSAWDHHINGDCPPALVYVLEHQYTVVELSFDRLKGVDQVRFGELQKACQGLDFDLYLANIEKTRMGGVDGRYGNSYWKAHNALEDVLGGNQKFLSVVDASGSEVGKRLPFHGKLLIQEDFFSNRLPDDEKYQGFTGNEAAKATRVYRATGAIIVPNVFRSSFILHRLIYSADNIADLLDECHQLFSEQPDNALTKRNLVRACQTILKKHSSSSEMRAKVMQIAIDVDDVILFCQTLVSLEGTMSSSEITQTAKVLAKHGLEAIRLALERVFQDKPHGPSLPERVSCISKLFREYRAICQERGRAPSVEMLNWESAIISNYLSCYSNDTEPDGRHLVDVLTPLPQEGLFERIIPFLETKIERTACLGKFFVSVYVYSRRGKFDQDAVDAMLKNLLPKFFRGFRVQYKHTSNSGLEFAANCRPTKHTTSIRIDPKTVVGLIKLGDVMDVDNTALFHALTEYTLDVQARDMPDVFTDFLLPVANGVCENVITSGGPSTNSERRFVKHILNKYITGYVLPAPLVPPDWKGRSCILCRCYTCASLDTFIEDPAVRTRKVHMGGNDMEHFDRYLDDFFFTKTVVGPVGMQMLRIWKTDAMMLVSQLHAWNKRARDAKAQLDQLDKHRSLKEILGNTYDSLMNHPNLTLPDDHPAATSTAIQAGHPMSGSVVPNITLYRQIDDEYMSACTDECTNAST</sequence>
<dbReference type="Proteomes" id="UP000253845">
    <property type="component" value="Unassembled WGS sequence"/>
</dbReference>
<protein>
    <submittedName>
        <fullName evidence="1">Uncharacterized protein</fullName>
    </submittedName>
</protein>
<name>A0A370CCK5_ASPNG</name>
<accession>A0A370CCK5</accession>
<dbReference type="PANTHER" id="PTHR33099:SF7">
    <property type="entry name" value="MYND-TYPE DOMAIN-CONTAINING PROTEIN"/>
    <property type="match status" value="1"/>
</dbReference>
<dbReference type="VEuPathDB" id="FungiDB:M747DRAFT_273275"/>
<dbReference type="EMBL" id="KZ851901">
    <property type="protein sequence ID" value="RDH24871.1"/>
    <property type="molecule type" value="Genomic_DNA"/>
</dbReference>
<dbReference type="Gene3D" id="2.60.120.620">
    <property type="entry name" value="q2cbj1_9rhob like domain"/>
    <property type="match status" value="1"/>
</dbReference>
<evidence type="ECO:0000313" key="1">
    <source>
        <dbReference type="EMBL" id="RDH24871.1"/>
    </source>
</evidence>
<dbReference type="AlphaFoldDB" id="A0A370CCK5"/>
<dbReference type="PANTHER" id="PTHR33099">
    <property type="entry name" value="FE2OG DIOXYGENASE DOMAIN-CONTAINING PROTEIN"/>
    <property type="match status" value="1"/>
</dbReference>
<organism evidence="1 2">
    <name type="scientific">Aspergillus niger ATCC 13496</name>
    <dbReference type="NCBI Taxonomy" id="1353008"/>
    <lineage>
        <taxon>Eukaryota</taxon>
        <taxon>Fungi</taxon>
        <taxon>Dikarya</taxon>
        <taxon>Ascomycota</taxon>
        <taxon>Pezizomycotina</taxon>
        <taxon>Eurotiomycetes</taxon>
        <taxon>Eurotiomycetidae</taxon>
        <taxon>Eurotiales</taxon>
        <taxon>Aspergillaceae</taxon>
        <taxon>Aspergillus</taxon>
        <taxon>Aspergillus subgen. Circumdati</taxon>
    </lineage>
</organism>
<gene>
    <name evidence="1" type="ORF">M747DRAFT_273275</name>
</gene>
<reference evidence="1 2" key="1">
    <citation type="submission" date="2018-07" db="EMBL/GenBank/DDBJ databases">
        <title>Section-level genome sequencing of Aspergillus section Nigri to investigate inter- and intra-species variation.</title>
        <authorList>
            <consortium name="DOE Joint Genome Institute"/>
            <person name="Vesth T.C."/>
            <person name="Nybo J.L."/>
            <person name="Theobald S."/>
            <person name="Frisvad J.C."/>
            <person name="Larsen T.O."/>
            <person name="Nielsen K.F."/>
            <person name="Hoof J.B."/>
            <person name="Brandl J."/>
            <person name="Salamov A."/>
            <person name="Riley R."/>
            <person name="Gladden J.M."/>
            <person name="Phatale P."/>
            <person name="Nielsen M.T."/>
            <person name="Lyhne E.K."/>
            <person name="Kogle M.E."/>
            <person name="Strasser K."/>
            <person name="McDonnell E."/>
            <person name="Barry K."/>
            <person name="Clum A."/>
            <person name="Chen C."/>
            <person name="Nolan M."/>
            <person name="Sandor L."/>
            <person name="Kuo A."/>
            <person name="Lipzen A."/>
            <person name="Hainaut M."/>
            <person name="Drula E."/>
            <person name="Tsang A."/>
            <person name="Magnuson J.K."/>
            <person name="Henrissat B."/>
            <person name="Wiebenga A."/>
            <person name="Simmons B.A."/>
            <person name="Makela M.R."/>
            <person name="De vries R.P."/>
            <person name="Grigoriev I.V."/>
            <person name="Mortensen U.H."/>
            <person name="Baker S.E."/>
            <person name="Andersen M.R."/>
        </authorList>
    </citation>
    <scope>NUCLEOTIDE SEQUENCE [LARGE SCALE GENOMIC DNA]</scope>
    <source>
        <strain evidence="1 2">ATCC 13496</strain>
    </source>
</reference>